<dbReference type="GO" id="GO:0003676">
    <property type="term" value="F:nucleic acid binding"/>
    <property type="evidence" value="ECO:0007669"/>
    <property type="project" value="InterPro"/>
</dbReference>
<dbReference type="RefSeq" id="WP_079205770.1">
    <property type="nucleotide sequence ID" value="NZ_MVGR01000002.1"/>
</dbReference>
<dbReference type="EMBL" id="MVGR01000002">
    <property type="protein sequence ID" value="OPF19811.1"/>
    <property type="molecule type" value="Genomic_DNA"/>
</dbReference>
<dbReference type="InterPro" id="IPR036397">
    <property type="entry name" value="RNaseH_sf"/>
</dbReference>
<sequence>MLSVFVNGARSGNPSVGAWGFILQRQEQTLLEYLGVAQEEKTTSNRMELVAVIEGVKSVLDCRTDLPIRVFSESGYLRKTVTGEWTRKKNGDLWERFECLTENHAIEWKWVEGRASCEPHKRANSLTKLALERREALESAKRIQFDRTALIASTLHALAARKGGYAKGAQHEIWFASNQVLTLRRIGETSACLRAKLDGDRWKPLPVNLNVSASSLEPPLTGEEVAHFLAVAKKL</sequence>
<organism evidence="2 3">
    <name type="scientific">Microcystis aeruginosa KW</name>
    <dbReference type="NCBI Taxonomy" id="1960155"/>
    <lineage>
        <taxon>Bacteria</taxon>
        <taxon>Bacillati</taxon>
        <taxon>Cyanobacteriota</taxon>
        <taxon>Cyanophyceae</taxon>
        <taxon>Oscillatoriophycideae</taxon>
        <taxon>Chroococcales</taxon>
        <taxon>Microcystaceae</taxon>
        <taxon>Microcystis</taxon>
    </lineage>
</organism>
<gene>
    <name evidence="2" type="ORF">B1L04_03235</name>
</gene>
<evidence type="ECO:0000313" key="2">
    <source>
        <dbReference type="EMBL" id="OPF19811.1"/>
    </source>
</evidence>
<dbReference type="InterPro" id="IPR012337">
    <property type="entry name" value="RNaseH-like_sf"/>
</dbReference>
<dbReference type="AlphaFoldDB" id="A0A1V4BYJ0"/>
<name>A0A1V4BYJ0_MICAE</name>
<evidence type="ECO:0000313" key="3">
    <source>
        <dbReference type="Proteomes" id="UP000189835"/>
    </source>
</evidence>
<protein>
    <recommendedName>
        <fullName evidence="1">RNase H type-1 domain-containing protein</fullName>
    </recommendedName>
</protein>
<dbReference type="InterPro" id="IPR002156">
    <property type="entry name" value="RNaseH_domain"/>
</dbReference>
<dbReference type="PROSITE" id="PS50879">
    <property type="entry name" value="RNASE_H_1"/>
    <property type="match status" value="1"/>
</dbReference>
<evidence type="ECO:0000259" key="1">
    <source>
        <dbReference type="PROSITE" id="PS50879"/>
    </source>
</evidence>
<reference evidence="2 3" key="1">
    <citation type="submission" date="2017-02" db="EMBL/GenBank/DDBJ databases">
        <title>Genome sequence of Microcystis aeruginosa KW.</title>
        <authorList>
            <person name="Oh H.-M."/>
            <person name="Ahn C.-Y."/>
            <person name="Jeong H."/>
            <person name="Srivastava A."/>
            <person name="Lee H.-G."/>
            <person name="Kang S.-R."/>
        </authorList>
    </citation>
    <scope>NUCLEOTIDE SEQUENCE [LARGE SCALE GENOMIC DNA]</scope>
    <source>
        <strain evidence="2 3">KW</strain>
    </source>
</reference>
<dbReference type="Gene3D" id="3.30.420.10">
    <property type="entry name" value="Ribonuclease H-like superfamily/Ribonuclease H"/>
    <property type="match status" value="1"/>
</dbReference>
<comment type="caution">
    <text evidence="2">The sequence shown here is derived from an EMBL/GenBank/DDBJ whole genome shotgun (WGS) entry which is preliminary data.</text>
</comment>
<dbReference type="Pfam" id="PF00075">
    <property type="entry name" value="RNase_H"/>
    <property type="match status" value="1"/>
</dbReference>
<dbReference type="GO" id="GO:0004523">
    <property type="term" value="F:RNA-DNA hybrid ribonuclease activity"/>
    <property type="evidence" value="ECO:0007669"/>
    <property type="project" value="InterPro"/>
</dbReference>
<proteinExistence type="predicted"/>
<dbReference type="SUPFAM" id="SSF53098">
    <property type="entry name" value="Ribonuclease H-like"/>
    <property type="match status" value="1"/>
</dbReference>
<dbReference type="Proteomes" id="UP000189835">
    <property type="component" value="Unassembled WGS sequence"/>
</dbReference>
<feature type="domain" description="RNase H type-1" evidence="1">
    <location>
        <begin position="1"/>
        <end position="132"/>
    </location>
</feature>
<accession>A0A1V4BYJ0</accession>